<dbReference type="InterPro" id="IPR001310">
    <property type="entry name" value="Histidine_triad_HIT"/>
</dbReference>
<dbReference type="AlphaFoldDB" id="A0A543AM04"/>
<gene>
    <name evidence="5" type="ORF">FB556_0049</name>
</gene>
<dbReference type="PROSITE" id="PS51084">
    <property type="entry name" value="HIT_2"/>
    <property type="match status" value="1"/>
</dbReference>
<dbReference type="SUPFAM" id="SSF54197">
    <property type="entry name" value="HIT-like"/>
    <property type="match status" value="1"/>
</dbReference>
<evidence type="ECO:0000256" key="3">
    <source>
        <dbReference type="PROSITE-ProRule" id="PRU00464"/>
    </source>
</evidence>
<name>A0A543AM04_9MICC</name>
<reference evidence="5 6" key="1">
    <citation type="submission" date="2019-06" db="EMBL/GenBank/DDBJ databases">
        <title>Sequencing the genomes of 1000 actinobacteria strains.</title>
        <authorList>
            <person name="Klenk H.-P."/>
        </authorList>
    </citation>
    <scope>NUCLEOTIDE SEQUENCE [LARGE SCALE GENOMIC DNA]</scope>
    <source>
        <strain evidence="5 6">DSM 24083</strain>
    </source>
</reference>
<evidence type="ECO:0000313" key="5">
    <source>
        <dbReference type="EMBL" id="TQL73608.1"/>
    </source>
</evidence>
<dbReference type="GO" id="GO:0009117">
    <property type="term" value="P:nucleotide metabolic process"/>
    <property type="evidence" value="ECO:0007669"/>
    <property type="project" value="TreeGrafter"/>
</dbReference>
<evidence type="ECO:0000313" key="6">
    <source>
        <dbReference type="Proteomes" id="UP000319746"/>
    </source>
</evidence>
<feature type="active site" description="Tele-AMP-histidine intermediate" evidence="1">
    <location>
        <position position="131"/>
    </location>
</feature>
<dbReference type="Gene3D" id="3.30.428.10">
    <property type="entry name" value="HIT-like"/>
    <property type="match status" value="1"/>
</dbReference>
<dbReference type="EMBL" id="VFOU01000001">
    <property type="protein sequence ID" value="TQL73608.1"/>
    <property type="molecule type" value="Genomic_DNA"/>
</dbReference>
<dbReference type="PANTHER" id="PTHR46648">
    <property type="entry name" value="HIT FAMILY PROTEIN 1"/>
    <property type="match status" value="1"/>
</dbReference>
<evidence type="ECO:0000256" key="2">
    <source>
        <dbReference type="PIRSR" id="PIRSR601310-3"/>
    </source>
</evidence>
<dbReference type="Pfam" id="PF01230">
    <property type="entry name" value="HIT"/>
    <property type="match status" value="1"/>
</dbReference>
<dbReference type="GO" id="GO:0003824">
    <property type="term" value="F:catalytic activity"/>
    <property type="evidence" value="ECO:0007669"/>
    <property type="project" value="InterPro"/>
</dbReference>
<dbReference type="Proteomes" id="UP000319746">
    <property type="component" value="Unassembled WGS sequence"/>
</dbReference>
<organism evidence="5 6">
    <name type="scientific">Enteractinococcus coprophilus</name>
    <dbReference type="NCBI Taxonomy" id="1027633"/>
    <lineage>
        <taxon>Bacteria</taxon>
        <taxon>Bacillati</taxon>
        <taxon>Actinomycetota</taxon>
        <taxon>Actinomycetes</taxon>
        <taxon>Micrococcales</taxon>
        <taxon>Micrococcaceae</taxon>
    </lineage>
</organism>
<keyword evidence="6" id="KW-1185">Reference proteome</keyword>
<proteinExistence type="predicted"/>
<accession>A0A543AM04</accession>
<comment type="caution">
    <text evidence="5">The sequence shown here is derived from an EMBL/GenBank/DDBJ whole genome shotgun (WGS) entry which is preliminary data.</text>
</comment>
<feature type="domain" description="HIT" evidence="4">
    <location>
        <begin position="27"/>
        <end position="144"/>
    </location>
</feature>
<dbReference type="InterPro" id="IPR011146">
    <property type="entry name" value="HIT-like"/>
</dbReference>
<evidence type="ECO:0000256" key="1">
    <source>
        <dbReference type="PIRSR" id="PIRSR601310-1"/>
    </source>
</evidence>
<dbReference type="PANTHER" id="PTHR46648:SF1">
    <property type="entry name" value="ADENOSINE 5'-MONOPHOSPHORAMIDASE HNT1"/>
    <property type="match status" value="1"/>
</dbReference>
<sequence length="177" mass="19822">MTDTTGHGPHPTPPQIRSHAPAGYVCPFCGLVNGDVADPNNRCALSDLIYQDDDVIVFSAADGFGPHAGHVMICPTEHYEALYDLPDRVLMRISLMAREIALAIKRAWNPEGVSTRQHNEPAGNQHVWHYHLHVFPRYSGDMLYRHLRQPMDIEHRARIAQDIKATLNPAATFLPES</sequence>
<protein>
    <submittedName>
        <fullName evidence="5">Histidine triad (HIT) family protein</fullName>
    </submittedName>
</protein>
<evidence type="ECO:0000259" key="4">
    <source>
        <dbReference type="PROSITE" id="PS51084"/>
    </source>
</evidence>
<dbReference type="RefSeq" id="WP_246057120.1">
    <property type="nucleotide sequence ID" value="NZ_BAABAN010000017.1"/>
</dbReference>
<feature type="short sequence motif" description="Histidine triad motif" evidence="2 3">
    <location>
        <begin position="129"/>
        <end position="133"/>
    </location>
</feature>
<dbReference type="InterPro" id="IPR036265">
    <property type="entry name" value="HIT-like_sf"/>
</dbReference>